<reference evidence="2" key="3">
    <citation type="submission" date="2025-09" db="UniProtKB">
        <authorList>
            <consortium name="Ensembl"/>
        </authorList>
    </citation>
    <scope>IDENTIFICATION</scope>
    <source>
        <strain evidence="2">Thorbecke</strain>
    </source>
</reference>
<feature type="compositionally biased region" description="Basic and acidic residues" evidence="1">
    <location>
        <begin position="283"/>
        <end position="298"/>
    </location>
</feature>
<feature type="region of interest" description="Disordered" evidence="1">
    <location>
        <begin position="350"/>
        <end position="386"/>
    </location>
</feature>
<protein>
    <submittedName>
        <fullName evidence="2">Uncharacterized protein</fullName>
    </submittedName>
</protein>
<evidence type="ECO:0000256" key="1">
    <source>
        <dbReference type="SAM" id="MobiDB-lite"/>
    </source>
</evidence>
<dbReference type="PANTHER" id="PTHR15696">
    <property type="entry name" value="SMG-7 SUPPRESSOR WITH MORPHOLOGICAL EFFECT ON GENITALIA PROTEIN 7"/>
    <property type="match status" value="1"/>
</dbReference>
<proteinExistence type="predicted"/>
<dbReference type="GO" id="GO:0070034">
    <property type="term" value="F:telomerase RNA binding"/>
    <property type="evidence" value="ECO:0007669"/>
    <property type="project" value="TreeGrafter"/>
</dbReference>
<reference evidence="2 3" key="1">
    <citation type="journal article" date="2011" name="Nature">
        <title>A high-resolution map of human evolutionary constraint using 29 mammals.</title>
        <authorList>
            <person name="Lindblad-Toh K."/>
            <person name="Garber M."/>
            <person name="Zuk O."/>
            <person name="Lin M.F."/>
            <person name="Parker B.J."/>
            <person name="Washietl S."/>
            <person name="Kheradpour P."/>
            <person name="Ernst J."/>
            <person name="Jordan G."/>
            <person name="Mauceli E."/>
            <person name="Ward L.D."/>
            <person name="Lowe C.B."/>
            <person name="Holloway A.K."/>
            <person name="Clamp M."/>
            <person name="Gnerre S."/>
            <person name="Alfoldi J."/>
            <person name="Beal K."/>
            <person name="Chang J."/>
            <person name="Clawson H."/>
            <person name="Cuff J."/>
            <person name="Di Palma F."/>
            <person name="Fitzgerald S."/>
            <person name="Flicek P."/>
            <person name="Guttman M."/>
            <person name="Hubisz M.J."/>
            <person name="Jaffe D.B."/>
            <person name="Jungreis I."/>
            <person name="Kent W.J."/>
            <person name="Kostka D."/>
            <person name="Lara M."/>
            <person name="Martins A.L."/>
            <person name="Massingham T."/>
            <person name="Moltke I."/>
            <person name="Raney B.J."/>
            <person name="Rasmussen M.D."/>
            <person name="Robinson J."/>
            <person name="Stark A."/>
            <person name="Vilella A.J."/>
            <person name="Wen J."/>
            <person name="Xie X."/>
            <person name="Zody M.C."/>
            <person name="Baldwin J."/>
            <person name="Bloom T."/>
            <person name="Chin C.W."/>
            <person name="Heiman D."/>
            <person name="Nicol R."/>
            <person name="Nusbaum C."/>
            <person name="Young S."/>
            <person name="Wilkinson J."/>
            <person name="Worley K.C."/>
            <person name="Kovar C.L."/>
            <person name="Muzny D.M."/>
            <person name="Gibbs R.A."/>
            <person name="Cree A."/>
            <person name="Dihn H.H."/>
            <person name="Fowler G."/>
            <person name="Jhangiani S."/>
            <person name="Joshi V."/>
            <person name="Lee S."/>
            <person name="Lewis L.R."/>
            <person name="Nazareth L.V."/>
            <person name="Okwuonu G."/>
            <person name="Santibanez J."/>
            <person name="Warren W.C."/>
            <person name="Mardis E.R."/>
            <person name="Weinstock G.M."/>
            <person name="Wilson R.K."/>
            <person name="Delehaunty K."/>
            <person name="Dooling D."/>
            <person name="Fronik C."/>
            <person name="Fulton L."/>
            <person name="Fulton B."/>
            <person name="Graves T."/>
            <person name="Minx P."/>
            <person name="Sodergren E."/>
            <person name="Birney E."/>
            <person name="Margulies E.H."/>
            <person name="Herrero J."/>
            <person name="Green E.D."/>
            <person name="Haussler D."/>
            <person name="Siepel A."/>
            <person name="Goldman N."/>
            <person name="Pollard K.S."/>
            <person name="Pedersen J.S."/>
            <person name="Lander E.S."/>
            <person name="Kellis M."/>
        </authorList>
    </citation>
    <scope>NUCLEOTIDE SEQUENCE [LARGE SCALE GENOMIC DNA]</scope>
    <source>
        <strain evidence="2 3">Thorbecke inbred</strain>
    </source>
</reference>
<dbReference type="HOGENOM" id="CLU_011872_0_0_1"/>
<dbReference type="Ensembl" id="ENSOCUT00000031604.2">
    <property type="protein sequence ID" value="ENSOCUP00000017862.2"/>
    <property type="gene ID" value="ENSOCUG00000023338.2"/>
</dbReference>
<dbReference type="PaxDb" id="9986-ENSOCUP00000017862"/>
<dbReference type="SUPFAM" id="SSF48452">
    <property type="entry name" value="TPR-like"/>
    <property type="match status" value="1"/>
</dbReference>
<dbReference type="EMBL" id="AAGW02012845">
    <property type="status" value="NOT_ANNOTATED_CDS"/>
    <property type="molecule type" value="Genomic_DNA"/>
</dbReference>
<sequence length="667" mass="74250">MMLQPPTSTSSVSTRMCLLKGQRGTSNGSMIMQGKGNGHLKRYQGKKLSPSQKQCWDNKRLLVSFLYLQSLLQLQWKFKAARFIALCQLVLEDFRLCLSYPPCPSDSSQVPTEGKPSRGCLFLPDILILHMVVLCLMNEHSLRKIDWRRHRLAVFFLWTLSSHLIQQVSTRIQAKLQKGRLTPDTTISSDGIQKKETGEGQQDVPAPCPSLLHSKPQDSCRQSCVSGKSCVSEVRFHSCSNSDETDEGKNTFFSPQVHPETSSDPSCSDSTDEEGNGALHPEAGQERRPPSKYKDACPRDKWKACEPPACLLDLLKTTIPANLPTPPSLKLQGKQSLPLAPVFIHGVLMPQSEPSPVSSGTSGTKGDMRSLLETEPPAGSYRGQKASIGQAGNNLQTIQRKLKILSAEGLLPTIQVILGWLRTNHSLLTTCWRNPLSLWEDICVLLNLLPSVEALQEPGLGLSRHLQDLVQSCTSTENPRFPQLPEDIVLCQCAPLQVSQGRLGLKQEPLPLNSQDEAVVYTCFLRSFGHFVTRLPGRFLRFDSKLGIFVNTASEGPESSSHQLPRVTFSKDIAQRWLQCEVMYLEKTLRSPQTQSVLAAYLFPDPRALCNHLPVIKQLAASGEFFLIIPRIVVDILYVLRKKYSRASAAVTFLENELKRGNQYILC</sequence>
<keyword evidence="3" id="KW-1185">Reference proteome</keyword>
<evidence type="ECO:0000313" key="3">
    <source>
        <dbReference type="Proteomes" id="UP000001811"/>
    </source>
</evidence>
<dbReference type="InParanoid" id="G1TLL0"/>
<dbReference type="InterPro" id="IPR011990">
    <property type="entry name" value="TPR-like_helical_dom_sf"/>
</dbReference>
<feature type="region of interest" description="Disordered" evidence="1">
    <location>
        <begin position="179"/>
        <end position="221"/>
    </location>
</feature>
<dbReference type="GO" id="GO:0005697">
    <property type="term" value="C:telomerase holoenzyme complex"/>
    <property type="evidence" value="ECO:0007669"/>
    <property type="project" value="TreeGrafter"/>
</dbReference>
<dbReference type="AlphaFoldDB" id="G1TLL0"/>
<dbReference type="InterPro" id="IPR045153">
    <property type="entry name" value="Est1/Ebs1-like"/>
</dbReference>
<reference evidence="2" key="2">
    <citation type="submission" date="2025-08" db="UniProtKB">
        <authorList>
            <consortium name="Ensembl"/>
        </authorList>
    </citation>
    <scope>IDENTIFICATION</scope>
    <source>
        <strain evidence="2">Thorbecke</strain>
    </source>
</reference>
<dbReference type="GeneTree" id="ENSGT00940000154566"/>
<dbReference type="GO" id="GO:0042162">
    <property type="term" value="F:telomeric DNA binding"/>
    <property type="evidence" value="ECO:0007669"/>
    <property type="project" value="TreeGrafter"/>
</dbReference>
<feature type="compositionally biased region" description="Polar residues" evidence="1">
    <location>
        <begin position="352"/>
        <end position="364"/>
    </location>
</feature>
<accession>G1TLL0</accession>
<evidence type="ECO:0000313" key="2">
    <source>
        <dbReference type="Ensembl" id="ENSOCUP00000017862.2"/>
    </source>
</evidence>
<dbReference type="PANTHER" id="PTHR15696:SF40">
    <property type="entry name" value="NONSENSE-MEDIATED MRNA DECAY FACTOR"/>
    <property type="match status" value="1"/>
</dbReference>
<dbReference type="STRING" id="9986.ENSOCUP00000017862"/>
<organism evidence="2 3">
    <name type="scientific">Oryctolagus cuniculus</name>
    <name type="common">Rabbit</name>
    <dbReference type="NCBI Taxonomy" id="9986"/>
    <lineage>
        <taxon>Eukaryota</taxon>
        <taxon>Metazoa</taxon>
        <taxon>Chordata</taxon>
        <taxon>Craniata</taxon>
        <taxon>Vertebrata</taxon>
        <taxon>Euteleostomi</taxon>
        <taxon>Mammalia</taxon>
        <taxon>Eutheria</taxon>
        <taxon>Euarchontoglires</taxon>
        <taxon>Glires</taxon>
        <taxon>Lagomorpha</taxon>
        <taxon>Leporidae</taxon>
        <taxon>Oryctolagus</taxon>
    </lineage>
</organism>
<name>G1TLL0_RABIT</name>
<dbReference type="SMR" id="G1TLL0"/>
<feature type="compositionally biased region" description="Low complexity" evidence="1">
    <location>
        <begin position="259"/>
        <end position="269"/>
    </location>
</feature>
<feature type="region of interest" description="Disordered" evidence="1">
    <location>
        <begin position="239"/>
        <end position="298"/>
    </location>
</feature>
<dbReference type="eggNOG" id="KOG2162">
    <property type="taxonomic scope" value="Eukaryota"/>
</dbReference>
<dbReference type="Gene3D" id="3.40.50.1010">
    <property type="entry name" value="5'-nuclease"/>
    <property type="match status" value="1"/>
</dbReference>
<dbReference type="GO" id="GO:0000184">
    <property type="term" value="P:nuclear-transcribed mRNA catabolic process, nonsense-mediated decay"/>
    <property type="evidence" value="ECO:0007669"/>
    <property type="project" value="TreeGrafter"/>
</dbReference>
<dbReference type="Proteomes" id="UP000001811">
    <property type="component" value="Chromosome 3"/>
</dbReference>